<protein>
    <submittedName>
        <fullName evidence="1">SAM-dependent DNA methyltransferase</fullName>
    </submittedName>
</protein>
<evidence type="ECO:0000313" key="2">
    <source>
        <dbReference type="Proteomes" id="UP001220670"/>
    </source>
</evidence>
<sequence length="231" mass="27274">MQFDVETVNSILEIDDAYKAPDKIMELISDKESRETLFKKFLSVSSDLSFDWFHQYFEDEQAQRKKMKQDFTPDSVARLLSRVVNVSFARVSKMNDDGTRTYFEPTAGTGGILISHWDYNRRNDALNFKGKNGDHQLPKWASILTYDPRRYWYQAEEMSDRAVPFLLFNMSIRGMNGVVIQCDALTRQTKDIWFIRNDTPDYERFSEIIKLPHTEVWAKEFNVSEWVTEFK</sequence>
<dbReference type="AlphaFoldDB" id="A0AAJ1MAI9"/>
<dbReference type="GO" id="GO:0008168">
    <property type="term" value="F:methyltransferase activity"/>
    <property type="evidence" value="ECO:0007669"/>
    <property type="project" value="UniProtKB-KW"/>
</dbReference>
<dbReference type="GO" id="GO:0032259">
    <property type="term" value="P:methylation"/>
    <property type="evidence" value="ECO:0007669"/>
    <property type="project" value="UniProtKB-KW"/>
</dbReference>
<dbReference type="InterPro" id="IPR029063">
    <property type="entry name" value="SAM-dependent_MTases_sf"/>
</dbReference>
<keyword evidence="1" id="KW-0808">Transferase</keyword>
<dbReference type="Gene3D" id="3.40.50.150">
    <property type="entry name" value="Vaccinia Virus protein VP39"/>
    <property type="match status" value="1"/>
</dbReference>
<organism evidence="1 2">
    <name type="scientific">Limosilactobacillus mucosae</name>
    <name type="common">Lactobacillus mucosae</name>
    <dbReference type="NCBI Taxonomy" id="97478"/>
    <lineage>
        <taxon>Bacteria</taxon>
        <taxon>Bacillati</taxon>
        <taxon>Bacillota</taxon>
        <taxon>Bacilli</taxon>
        <taxon>Lactobacillales</taxon>
        <taxon>Lactobacillaceae</taxon>
        <taxon>Limosilactobacillus</taxon>
    </lineage>
</organism>
<gene>
    <name evidence="1" type="ORF">PO250_07045</name>
</gene>
<dbReference type="SUPFAM" id="SSF53335">
    <property type="entry name" value="S-adenosyl-L-methionine-dependent methyltransferases"/>
    <property type="match status" value="1"/>
</dbReference>
<accession>A0AAJ1MAI9</accession>
<dbReference type="Proteomes" id="UP001220670">
    <property type="component" value="Unassembled WGS sequence"/>
</dbReference>
<proteinExistence type="predicted"/>
<keyword evidence="1" id="KW-0489">Methyltransferase</keyword>
<reference evidence="1" key="1">
    <citation type="submission" date="2023-01" db="EMBL/GenBank/DDBJ databases">
        <title>Genome analysis of 13 Lactobacillus isolated from gut of wild boar.</title>
        <authorList>
            <person name="Papp P."/>
            <person name="Libisch B."/>
            <person name="Nagy T."/>
            <person name="Olasz F."/>
        </authorList>
    </citation>
    <scope>NUCLEOTIDE SEQUENCE</scope>
    <source>
        <strain evidence="1">F146</strain>
    </source>
</reference>
<dbReference type="RefSeq" id="WP_272209151.1">
    <property type="nucleotide sequence ID" value="NZ_JAQOMW010000021.1"/>
</dbReference>
<comment type="caution">
    <text evidence="1">The sequence shown here is derived from an EMBL/GenBank/DDBJ whole genome shotgun (WGS) entry which is preliminary data.</text>
</comment>
<evidence type="ECO:0000313" key="1">
    <source>
        <dbReference type="EMBL" id="MDC2830051.1"/>
    </source>
</evidence>
<name>A0AAJ1MAI9_LIMMU</name>
<dbReference type="EMBL" id="JAQONE010000023">
    <property type="protein sequence ID" value="MDC2830051.1"/>
    <property type="molecule type" value="Genomic_DNA"/>
</dbReference>